<reference evidence="2" key="1">
    <citation type="submission" date="2020-09" db="EMBL/GenBank/DDBJ databases">
        <authorList>
            <person name="Kikuchi T."/>
        </authorList>
    </citation>
    <scope>NUCLEOTIDE SEQUENCE</scope>
    <source>
        <strain evidence="2">Ka4C1</strain>
    </source>
</reference>
<dbReference type="EMBL" id="CAJFDI010000004">
    <property type="protein sequence ID" value="CAD5224724.1"/>
    <property type="molecule type" value="Genomic_DNA"/>
</dbReference>
<organism evidence="2 3">
    <name type="scientific">Bursaphelenchus xylophilus</name>
    <name type="common">Pinewood nematode worm</name>
    <name type="synonym">Aphelenchoides xylophilus</name>
    <dbReference type="NCBI Taxonomy" id="6326"/>
    <lineage>
        <taxon>Eukaryota</taxon>
        <taxon>Metazoa</taxon>
        <taxon>Ecdysozoa</taxon>
        <taxon>Nematoda</taxon>
        <taxon>Chromadorea</taxon>
        <taxon>Rhabditida</taxon>
        <taxon>Tylenchina</taxon>
        <taxon>Tylenchomorpha</taxon>
        <taxon>Aphelenchoidea</taxon>
        <taxon>Aphelenchoididae</taxon>
        <taxon>Bursaphelenchus</taxon>
    </lineage>
</organism>
<dbReference type="Proteomes" id="UP000659654">
    <property type="component" value="Unassembled WGS sequence"/>
</dbReference>
<dbReference type="Proteomes" id="UP000582659">
    <property type="component" value="Unassembled WGS sequence"/>
</dbReference>
<dbReference type="EMBL" id="CAJFCV020000004">
    <property type="protein sequence ID" value="CAG9113602.1"/>
    <property type="molecule type" value="Genomic_DNA"/>
</dbReference>
<name>A0A7I8XDI2_BURXY</name>
<comment type="caution">
    <text evidence="2">The sequence shown here is derived from an EMBL/GenBank/DDBJ whole genome shotgun (WGS) entry which is preliminary data.</text>
</comment>
<feature type="region of interest" description="Disordered" evidence="1">
    <location>
        <begin position="1"/>
        <end position="39"/>
    </location>
</feature>
<protein>
    <submittedName>
        <fullName evidence="2">(pine wood nematode) hypothetical protein</fullName>
    </submittedName>
</protein>
<gene>
    <name evidence="2" type="ORF">BXYJ_LOCUS8187</name>
</gene>
<sequence>MCKIIPLPKPNHLRQKTPTALHSTGPLAKHRGGEKKTRANAPPAAAEQCICADSGVASATLSSEWRRFYGKAFGWVLPRRARPSLGDLAMTSRYTFDGQWGRRELLVAQYCYLRPDCGKERR</sequence>
<proteinExistence type="predicted"/>
<keyword evidence="3" id="KW-1185">Reference proteome</keyword>
<accession>A0A7I8XDI2</accession>
<dbReference type="AlphaFoldDB" id="A0A7I8XDI2"/>
<evidence type="ECO:0000313" key="2">
    <source>
        <dbReference type="EMBL" id="CAD5224724.1"/>
    </source>
</evidence>
<evidence type="ECO:0000313" key="3">
    <source>
        <dbReference type="Proteomes" id="UP000659654"/>
    </source>
</evidence>
<evidence type="ECO:0000256" key="1">
    <source>
        <dbReference type="SAM" id="MobiDB-lite"/>
    </source>
</evidence>